<dbReference type="EMBL" id="DQWS01000118">
    <property type="protein sequence ID" value="HDD53041.1"/>
    <property type="molecule type" value="Genomic_DNA"/>
</dbReference>
<dbReference type="PANTHER" id="PTHR43566:SF2">
    <property type="entry name" value="DUF4143 DOMAIN-CONTAINING PROTEIN"/>
    <property type="match status" value="1"/>
</dbReference>
<gene>
    <name evidence="3" type="ORF">ENF32_03105</name>
</gene>
<dbReference type="AlphaFoldDB" id="A0A7C0U6J0"/>
<evidence type="ECO:0000259" key="1">
    <source>
        <dbReference type="Pfam" id="PF13173"/>
    </source>
</evidence>
<organism evidence="3">
    <name type="scientific">Thermosulfidibacter takaii</name>
    <dbReference type="NCBI Taxonomy" id="412593"/>
    <lineage>
        <taxon>Bacteria</taxon>
        <taxon>Pseudomonadati</taxon>
        <taxon>Thermosulfidibacterota</taxon>
        <taxon>Thermosulfidibacteria</taxon>
        <taxon>Thermosulfidibacterales</taxon>
        <taxon>Thermosulfidibacteraceae</taxon>
    </lineage>
</organism>
<keyword evidence="3" id="KW-0547">Nucleotide-binding</keyword>
<dbReference type="PANTHER" id="PTHR43566">
    <property type="entry name" value="CONSERVED PROTEIN"/>
    <property type="match status" value="1"/>
</dbReference>
<evidence type="ECO:0000313" key="3">
    <source>
        <dbReference type="EMBL" id="HDD53041.1"/>
    </source>
</evidence>
<feature type="domain" description="AAA" evidence="1">
    <location>
        <begin position="24"/>
        <end position="141"/>
    </location>
</feature>
<comment type="caution">
    <text evidence="3">The sequence shown here is derived from an EMBL/GenBank/DDBJ whole genome shotgun (WGS) entry which is preliminary data.</text>
</comment>
<accession>A0A7C0U6J0</accession>
<dbReference type="InterPro" id="IPR041682">
    <property type="entry name" value="AAA_14"/>
</dbReference>
<protein>
    <submittedName>
        <fullName evidence="3">ATP-binding protein</fullName>
    </submittedName>
</protein>
<feature type="domain" description="DUF4143" evidence="2">
    <location>
        <begin position="196"/>
        <end position="355"/>
    </location>
</feature>
<dbReference type="InterPro" id="IPR027417">
    <property type="entry name" value="P-loop_NTPase"/>
</dbReference>
<dbReference type="SUPFAM" id="SSF52980">
    <property type="entry name" value="Restriction endonuclease-like"/>
    <property type="match status" value="1"/>
</dbReference>
<keyword evidence="3" id="KW-0067">ATP-binding</keyword>
<proteinExistence type="predicted"/>
<sequence>MPDKTQYKKRFLEAKLREASQHFPSVTIIGPRQSGKTVLVRKTLPHYSYINLEDPEMRSFALEDPRGLISHYLPKGVIFDEVQRVPELLSYVQVIIDQDPRPGRFVLTGSGRFQLMRGVTQSLAGRTFFLTLLPFSLRELLGLLPISLEELGDPQLEHSPPFPLEEILFKGLFPPIHHRNLPARDWLASYYTAYVEKDIRDLSRLGDLDTFQRFLRLCAGRVGQLLNLSSLASDAGISHTTARRWISLLEAAFVIHLLKPHYQNFSKRVVKSPKIYFYDTGLLCYLLEVKSPQDLPFHPLRGNIFENFVFTELYKAFSHRGEEPPLYFWRDQTGHEIDFLIEKGHRIIAIEAKAGATVTRDQLKNLIYYSHLAREKLEKSILIYAGEKAYVREGIKILPWLCL</sequence>
<dbReference type="InterPro" id="IPR025420">
    <property type="entry name" value="DUF4143"/>
</dbReference>
<dbReference type="GO" id="GO:0005524">
    <property type="term" value="F:ATP binding"/>
    <property type="evidence" value="ECO:0007669"/>
    <property type="project" value="UniProtKB-KW"/>
</dbReference>
<evidence type="ECO:0000259" key="2">
    <source>
        <dbReference type="Pfam" id="PF13635"/>
    </source>
</evidence>
<dbReference type="Pfam" id="PF13635">
    <property type="entry name" value="DUF4143"/>
    <property type="match status" value="1"/>
</dbReference>
<dbReference type="InterPro" id="IPR011335">
    <property type="entry name" value="Restrct_endonuc-II-like"/>
</dbReference>
<dbReference type="Proteomes" id="UP000885690">
    <property type="component" value="Unassembled WGS sequence"/>
</dbReference>
<reference evidence="3" key="1">
    <citation type="journal article" date="2020" name="mSystems">
        <title>Genome- and Community-Level Interaction Insights into Carbon Utilization and Element Cycling Functions of Hydrothermarchaeota in Hydrothermal Sediment.</title>
        <authorList>
            <person name="Zhou Z."/>
            <person name="Liu Y."/>
            <person name="Xu W."/>
            <person name="Pan J."/>
            <person name="Luo Z.H."/>
            <person name="Li M."/>
        </authorList>
    </citation>
    <scope>NUCLEOTIDE SEQUENCE [LARGE SCALE GENOMIC DNA]</scope>
    <source>
        <strain evidence="3">HyVt-115</strain>
    </source>
</reference>
<name>A0A7C0U6J0_9BACT</name>
<dbReference type="Pfam" id="PF13173">
    <property type="entry name" value="AAA_14"/>
    <property type="match status" value="1"/>
</dbReference>
<dbReference type="SUPFAM" id="SSF52540">
    <property type="entry name" value="P-loop containing nucleoside triphosphate hydrolases"/>
    <property type="match status" value="1"/>
</dbReference>